<accession>A0A1I6KT09</accession>
<evidence type="ECO:0000256" key="8">
    <source>
        <dbReference type="ARBA" id="ARBA00022801"/>
    </source>
</evidence>
<feature type="binding site" evidence="16">
    <location>
        <position position="79"/>
    </location>
    <ligand>
        <name>Zn(2+)</name>
        <dbReference type="ChEBI" id="CHEBI:29105"/>
        <note>catalytic</note>
    </ligand>
</feature>
<keyword evidence="4 14" id="KW-0645">Protease</keyword>
<comment type="similarity">
    <text evidence="2 14">Belongs to the peptidase M50B family.</text>
</comment>
<evidence type="ECO:0000256" key="3">
    <source>
        <dbReference type="ARBA" id="ARBA00022475"/>
    </source>
</evidence>
<dbReference type="AlphaFoldDB" id="A0A1I6KT09"/>
<feature type="transmembrane region" description="Helical" evidence="14">
    <location>
        <begin position="60"/>
        <end position="78"/>
    </location>
</feature>
<keyword evidence="12 17" id="KW-0129">CBS domain</keyword>
<dbReference type="InterPro" id="IPR000644">
    <property type="entry name" value="CBS_dom"/>
</dbReference>
<keyword evidence="9 14" id="KW-0862">Zinc</keyword>
<feature type="transmembrane region" description="Helical" evidence="14">
    <location>
        <begin position="12"/>
        <end position="32"/>
    </location>
</feature>
<keyword evidence="3 14" id="KW-1003">Cell membrane</keyword>
<feature type="domain" description="CBS" evidence="18">
    <location>
        <begin position="318"/>
        <end position="375"/>
    </location>
</feature>
<feature type="transmembrane region" description="Helical" evidence="14">
    <location>
        <begin position="90"/>
        <end position="109"/>
    </location>
</feature>
<feature type="domain" description="CBS" evidence="18">
    <location>
        <begin position="254"/>
        <end position="311"/>
    </location>
</feature>
<feature type="binding site" evidence="16">
    <location>
        <position position="83"/>
    </location>
    <ligand>
        <name>Zn(2+)</name>
        <dbReference type="ChEBI" id="CHEBI:29105"/>
        <note>catalytic</note>
    </ligand>
</feature>
<keyword evidence="13 14" id="KW-0472">Membrane</keyword>
<dbReference type="SMART" id="SM00116">
    <property type="entry name" value="CBS"/>
    <property type="match status" value="2"/>
</dbReference>
<comment type="cofactor">
    <cofactor evidence="14 16">
        <name>Zn(2+)</name>
        <dbReference type="ChEBI" id="CHEBI:29105"/>
    </cofactor>
    <text evidence="14 16">Binds 1 zinc ion per subunit.</text>
</comment>
<dbReference type="PANTHER" id="PTHR39188">
    <property type="entry name" value="MEMBRANE-ASSOCIATED ZINC METALLOPROTEASE M50B"/>
    <property type="match status" value="1"/>
</dbReference>
<evidence type="ECO:0000256" key="13">
    <source>
        <dbReference type="ARBA" id="ARBA00023136"/>
    </source>
</evidence>
<evidence type="ECO:0000256" key="5">
    <source>
        <dbReference type="ARBA" id="ARBA00022692"/>
    </source>
</evidence>
<protein>
    <recommendedName>
        <fullName evidence="14">Zinc metalloprotease</fullName>
    </recommendedName>
</protein>
<evidence type="ECO:0000256" key="6">
    <source>
        <dbReference type="ARBA" id="ARBA00022723"/>
    </source>
</evidence>
<dbReference type="CDD" id="cd06164">
    <property type="entry name" value="S2P-M50_SpoIVFB_CBS"/>
    <property type="match status" value="1"/>
</dbReference>
<dbReference type="CDD" id="cd04801">
    <property type="entry name" value="CBS_pair_peptidase_M50"/>
    <property type="match status" value="1"/>
</dbReference>
<evidence type="ECO:0000313" key="19">
    <source>
        <dbReference type="EMBL" id="SFR94050.1"/>
    </source>
</evidence>
<sequence>MASLRVGSLFGIPIKLGASFLLVLPLLAYLIGTQVTPTVDLLNQLFGTAIAPDELTDGQLPWFLGVSAALGLFVSVLLHELGHSLVARRYGLEIESITLWFLGGLAQFAEFPDDWRQELAIAVAGPVVSVILGLACYGLFTALPAELPAALFVVGYLAVLNVVLAAFNMLPGFPMDGGRVLRALLSRNRSRLRATRIAAAVGKGFAFLLGIAGILTLNLFWIVIAFFIFVAATSETQQVVMEAAFEGLTVGEIMTPAAELDTITSETSIEDLLDRMVRERHTGYPVLDGGTLVGIVTLEDVQVKAPSERDLVTVGDVMSTDLVTVSPTSEAARALNTLQREGIGRILVTDADGTLVGLVSRTDLMTVFEITQTSQARSVTPRSADD</sequence>
<feature type="transmembrane region" description="Helical" evidence="14">
    <location>
        <begin position="205"/>
        <end position="232"/>
    </location>
</feature>
<evidence type="ECO:0000259" key="18">
    <source>
        <dbReference type="PROSITE" id="PS51371"/>
    </source>
</evidence>
<name>A0A1I6KT09_9EURY</name>
<evidence type="ECO:0000256" key="14">
    <source>
        <dbReference type="PIRNR" id="PIRNR006404"/>
    </source>
</evidence>
<evidence type="ECO:0000256" key="17">
    <source>
        <dbReference type="PROSITE-ProRule" id="PRU00703"/>
    </source>
</evidence>
<evidence type="ECO:0000256" key="16">
    <source>
        <dbReference type="PIRSR" id="PIRSR006404-2"/>
    </source>
</evidence>
<organism evidence="19 20">
    <name type="scientific">Halomicrobium zhouii</name>
    <dbReference type="NCBI Taxonomy" id="767519"/>
    <lineage>
        <taxon>Archaea</taxon>
        <taxon>Methanobacteriati</taxon>
        <taxon>Methanobacteriota</taxon>
        <taxon>Stenosarchaea group</taxon>
        <taxon>Halobacteria</taxon>
        <taxon>Halobacteriales</taxon>
        <taxon>Haloarculaceae</taxon>
        <taxon>Halomicrobium</taxon>
    </lineage>
</organism>
<keyword evidence="7" id="KW-0677">Repeat</keyword>
<dbReference type="InterPro" id="IPR046342">
    <property type="entry name" value="CBS_dom_sf"/>
</dbReference>
<proteinExistence type="inferred from homology"/>
<evidence type="ECO:0000313" key="20">
    <source>
        <dbReference type="Proteomes" id="UP000199062"/>
    </source>
</evidence>
<evidence type="ECO:0000256" key="7">
    <source>
        <dbReference type="ARBA" id="ARBA00022737"/>
    </source>
</evidence>
<feature type="transmembrane region" description="Helical" evidence="14">
    <location>
        <begin position="147"/>
        <end position="167"/>
    </location>
</feature>
<dbReference type="RefSeq" id="WP_089815234.1">
    <property type="nucleotide sequence ID" value="NZ_FOZK01000001.1"/>
</dbReference>
<dbReference type="Gene3D" id="3.10.580.10">
    <property type="entry name" value="CBS-domain"/>
    <property type="match status" value="2"/>
</dbReference>
<dbReference type="PANTHER" id="PTHR39188:SF3">
    <property type="entry name" value="STAGE IV SPORULATION PROTEIN FB"/>
    <property type="match status" value="1"/>
</dbReference>
<evidence type="ECO:0000256" key="12">
    <source>
        <dbReference type="ARBA" id="ARBA00023122"/>
    </source>
</evidence>
<dbReference type="Pfam" id="PF00571">
    <property type="entry name" value="CBS"/>
    <property type="match status" value="2"/>
</dbReference>
<feature type="active site" evidence="15">
    <location>
        <position position="80"/>
    </location>
</feature>
<feature type="transmembrane region" description="Helical" evidence="14">
    <location>
        <begin position="121"/>
        <end position="140"/>
    </location>
</feature>
<evidence type="ECO:0000256" key="15">
    <source>
        <dbReference type="PIRSR" id="PIRSR006404-1"/>
    </source>
</evidence>
<evidence type="ECO:0000256" key="1">
    <source>
        <dbReference type="ARBA" id="ARBA00004651"/>
    </source>
</evidence>
<dbReference type="OrthoDB" id="12044at2157"/>
<reference evidence="19 20" key="1">
    <citation type="submission" date="2016-10" db="EMBL/GenBank/DDBJ databases">
        <authorList>
            <person name="de Groot N.N."/>
        </authorList>
    </citation>
    <scope>NUCLEOTIDE SEQUENCE [LARGE SCALE GENOMIC DNA]</scope>
    <source>
        <strain evidence="19 20">CGMCC 1.10457</strain>
    </source>
</reference>
<gene>
    <name evidence="19" type="ORF">SAMN05216559_1435</name>
</gene>
<feature type="binding site" evidence="16">
    <location>
        <position position="176"/>
    </location>
    <ligand>
        <name>Zn(2+)</name>
        <dbReference type="ChEBI" id="CHEBI:29105"/>
        <note>catalytic</note>
    </ligand>
</feature>
<dbReference type="PIRSF" id="PIRSF006404">
    <property type="entry name" value="UCP006404_Pept_M50_CBS"/>
    <property type="match status" value="1"/>
</dbReference>
<keyword evidence="8 14" id="KW-0378">Hydrolase</keyword>
<dbReference type="EMBL" id="FOZK01000001">
    <property type="protein sequence ID" value="SFR94050.1"/>
    <property type="molecule type" value="Genomic_DNA"/>
</dbReference>
<keyword evidence="5 14" id="KW-0812">Transmembrane</keyword>
<dbReference type="SUPFAM" id="SSF54631">
    <property type="entry name" value="CBS-domain pair"/>
    <property type="match status" value="1"/>
</dbReference>
<dbReference type="InterPro" id="IPR016483">
    <property type="entry name" value="UCP006404_Pept_M50_CBS"/>
</dbReference>
<dbReference type="GO" id="GO:0046872">
    <property type="term" value="F:metal ion binding"/>
    <property type="evidence" value="ECO:0007669"/>
    <property type="project" value="UniProtKB-UniRule"/>
</dbReference>
<evidence type="ECO:0000256" key="11">
    <source>
        <dbReference type="ARBA" id="ARBA00023049"/>
    </source>
</evidence>
<keyword evidence="11 14" id="KW-0482">Metalloprotease</keyword>
<dbReference type="GO" id="GO:0005886">
    <property type="term" value="C:plasma membrane"/>
    <property type="evidence" value="ECO:0007669"/>
    <property type="project" value="UniProtKB-SubCell"/>
</dbReference>
<dbReference type="GO" id="GO:0008237">
    <property type="term" value="F:metallopeptidase activity"/>
    <property type="evidence" value="ECO:0007669"/>
    <property type="project" value="UniProtKB-UniRule"/>
</dbReference>
<evidence type="ECO:0000256" key="9">
    <source>
        <dbReference type="ARBA" id="ARBA00022833"/>
    </source>
</evidence>
<dbReference type="Proteomes" id="UP000199062">
    <property type="component" value="Unassembled WGS sequence"/>
</dbReference>
<keyword evidence="20" id="KW-1185">Reference proteome</keyword>
<evidence type="ECO:0000256" key="2">
    <source>
        <dbReference type="ARBA" id="ARBA00007931"/>
    </source>
</evidence>
<dbReference type="Pfam" id="PF02163">
    <property type="entry name" value="Peptidase_M50"/>
    <property type="match status" value="2"/>
</dbReference>
<dbReference type="InterPro" id="IPR008915">
    <property type="entry name" value="Peptidase_M50"/>
</dbReference>
<dbReference type="GO" id="GO:0006508">
    <property type="term" value="P:proteolysis"/>
    <property type="evidence" value="ECO:0007669"/>
    <property type="project" value="UniProtKB-KW"/>
</dbReference>
<keyword evidence="10 14" id="KW-1133">Transmembrane helix</keyword>
<evidence type="ECO:0000256" key="4">
    <source>
        <dbReference type="ARBA" id="ARBA00022670"/>
    </source>
</evidence>
<dbReference type="PROSITE" id="PS51371">
    <property type="entry name" value="CBS"/>
    <property type="match status" value="2"/>
</dbReference>
<evidence type="ECO:0000256" key="10">
    <source>
        <dbReference type="ARBA" id="ARBA00022989"/>
    </source>
</evidence>
<comment type="subcellular location">
    <subcellularLocation>
        <location evidence="1 14">Cell membrane</location>
        <topology evidence="1 14">Multi-pass membrane protein</topology>
    </subcellularLocation>
</comment>
<keyword evidence="6 14" id="KW-0479">Metal-binding</keyword>